<dbReference type="AlphaFoldDB" id="A0AAN5D2S4"/>
<keyword evidence="2" id="KW-1185">Reference proteome</keyword>
<comment type="caution">
    <text evidence="1">The sequence shown here is derived from an EMBL/GenBank/DDBJ whole genome shotgun (WGS) entry which is preliminary data.</text>
</comment>
<sequence length="86" mass="9153">PLFFFGETTVTSSSSIGSFLGSMKTIDPALFFGALPLPLFGCCCSSSSLMAIIVRTPSFFPSSFGWSRAAFSTDERPRLGVGPMID</sequence>
<organism evidence="1 2">
    <name type="scientific">Pristionchus mayeri</name>
    <dbReference type="NCBI Taxonomy" id="1317129"/>
    <lineage>
        <taxon>Eukaryota</taxon>
        <taxon>Metazoa</taxon>
        <taxon>Ecdysozoa</taxon>
        <taxon>Nematoda</taxon>
        <taxon>Chromadorea</taxon>
        <taxon>Rhabditida</taxon>
        <taxon>Rhabditina</taxon>
        <taxon>Diplogasteromorpha</taxon>
        <taxon>Diplogasteroidea</taxon>
        <taxon>Neodiplogasteridae</taxon>
        <taxon>Pristionchus</taxon>
    </lineage>
</organism>
<feature type="non-terminal residue" evidence="1">
    <location>
        <position position="1"/>
    </location>
</feature>
<gene>
    <name evidence="1" type="ORF">PMAYCL1PPCAC_25673</name>
</gene>
<protein>
    <submittedName>
        <fullName evidence="1">Uncharacterized protein</fullName>
    </submittedName>
</protein>
<dbReference type="Proteomes" id="UP001328107">
    <property type="component" value="Unassembled WGS sequence"/>
</dbReference>
<proteinExistence type="predicted"/>
<feature type="non-terminal residue" evidence="1">
    <location>
        <position position="86"/>
    </location>
</feature>
<accession>A0AAN5D2S4</accession>
<dbReference type="EMBL" id="BTRK01000005">
    <property type="protein sequence ID" value="GMR55478.1"/>
    <property type="molecule type" value="Genomic_DNA"/>
</dbReference>
<evidence type="ECO:0000313" key="2">
    <source>
        <dbReference type="Proteomes" id="UP001328107"/>
    </source>
</evidence>
<evidence type="ECO:0000313" key="1">
    <source>
        <dbReference type="EMBL" id="GMR55478.1"/>
    </source>
</evidence>
<name>A0AAN5D2S4_9BILA</name>
<reference evidence="2" key="1">
    <citation type="submission" date="2022-10" db="EMBL/GenBank/DDBJ databases">
        <title>Genome assembly of Pristionchus species.</title>
        <authorList>
            <person name="Yoshida K."/>
            <person name="Sommer R.J."/>
        </authorList>
    </citation>
    <scope>NUCLEOTIDE SEQUENCE [LARGE SCALE GENOMIC DNA]</scope>
    <source>
        <strain evidence="2">RS5460</strain>
    </source>
</reference>